<sequence length="123" mass="13756">MLNQSVLKLFAQNSQQTNSKHEDTYRGTKKFVTSVQASQLSSLYYYINRLRLLTDLISSIGANKRESERASKRESKQARKQHAGKCACKQAMDGYGNIIVAVILFSSNPTSTSQPDDKLSHPT</sequence>
<dbReference type="Proteomes" id="UP000054721">
    <property type="component" value="Unassembled WGS sequence"/>
</dbReference>
<dbReference type="AlphaFoldDB" id="A0A0V1L8F6"/>
<dbReference type="EMBL" id="JYDW01000107">
    <property type="protein sequence ID" value="KRZ55816.1"/>
    <property type="molecule type" value="Genomic_DNA"/>
</dbReference>
<protein>
    <submittedName>
        <fullName evidence="2">Uncharacterized protein</fullName>
    </submittedName>
</protein>
<comment type="caution">
    <text evidence="2">The sequence shown here is derived from an EMBL/GenBank/DDBJ whole genome shotgun (WGS) entry which is preliminary data.</text>
</comment>
<accession>A0A0V1L8F6</accession>
<gene>
    <name evidence="2" type="ORF">T02_8629</name>
</gene>
<feature type="compositionally biased region" description="Basic and acidic residues" evidence="1">
    <location>
        <begin position="63"/>
        <end position="77"/>
    </location>
</feature>
<proteinExistence type="predicted"/>
<evidence type="ECO:0000256" key="1">
    <source>
        <dbReference type="SAM" id="MobiDB-lite"/>
    </source>
</evidence>
<organism evidence="2 3">
    <name type="scientific">Trichinella nativa</name>
    <dbReference type="NCBI Taxonomy" id="6335"/>
    <lineage>
        <taxon>Eukaryota</taxon>
        <taxon>Metazoa</taxon>
        <taxon>Ecdysozoa</taxon>
        <taxon>Nematoda</taxon>
        <taxon>Enoplea</taxon>
        <taxon>Dorylaimia</taxon>
        <taxon>Trichinellida</taxon>
        <taxon>Trichinellidae</taxon>
        <taxon>Trichinella</taxon>
    </lineage>
</organism>
<evidence type="ECO:0000313" key="2">
    <source>
        <dbReference type="EMBL" id="KRZ55816.1"/>
    </source>
</evidence>
<keyword evidence="3" id="KW-1185">Reference proteome</keyword>
<evidence type="ECO:0000313" key="3">
    <source>
        <dbReference type="Proteomes" id="UP000054721"/>
    </source>
</evidence>
<feature type="region of interest" description="Disordered" evidence="1">
    <location>
        <begin position="63"/>
        <end position="84"/>
    </location>
</feature>
<name>A0A0V1L8F6_9BILA</name>
<reference evidence="2 3" key="1">
    <citation type="submission" date="2015-05" db="EMBL/GenBank/DDBJ databases">
        <title>Evolution of Trichinella species and genotypes.</title>
        <authorList>
            <person name="Korhonen P.K."/>
            <person name="Edoardo P."/>
            <person name="Giuseppe L.R."/>
            <person name="Gasser R.B."/>
        </authorList>
    </citation>
    <scope>NUCLEOTIDE SEQUENCE [LARGE SCALE GENOMIC DNA]</scope>
    <source>
        <strain evidence="2">ISS10</strain>
    </source>
</reference>